<evidence type="ECO:0000256" key="2">
    <source>
        <dbReference type="SAM" id="SignalP"/>
    </source>
</evidence>
<dbReference type="InterPro" id="IPR036366">
    <property type="entry name" value="PGBDSf"/>
</dbReference>
<evidence type="ECO:0000313" key="4">
    <source>
        <dbReference type="Proteomes" id="UP000242444"/>
    </source>
</evidence>
<dbReference type="InterPro" id="IPR036365">
    <property type="entry name" value="PGBD-like_sf"/>
</dbReference>
<sequence>MNPKRAGLAALAAVVVTAGAPAVASGSPDSTLPDSAETLPQVDMEMVLKAAQIDPRRADQAPTPGAKDSVMAVEQALRANGLLDQERVDGHYGTETVLAYAGFQRSLGHEGMAASGFPGIDSLRRLSENRFEITRTVVPGERSKSDGETVNARTKAMLAEAERLTEQDFTLEQGSYNPGGDPTSAGTHDGGGVVDIDVHGMDAVAVTESVEALRRVGFAAWHRTEEQGDWPAHIHAAAISDPDLSTPAQHQPGDYYLGRNGLADQGADDGPPVKPIRTWEEYRRAN</sequence>
<dbReference type="InParanoid" id="A0A263D867"/>
<dbReference type="Proteomes" id="UP000242444">
    <property type="component" value="Unassembled WGS sequence"/>
</dbReference>
<keyword evidence="2" id="KW-0732">Signal</keyword>
<evidence type="ECO:0000313" key="3">
    <source>
        <dbReference type="EMBL" id="OZM74680.1"/>
    </source>
</evidence>
<name>A0A263D867_9PSEU</name>
<evidence type="ECO:0000256" key="1">
    <source>
        <dbReference type="SAM" id="MobiDB-lite"/>
    </source>
</evidence>
<gene>
    <name evidence="3" type="ORF">CFN78_00040</name>
</gene>
<dbReference type="RefSeq" id="WP_094860466.1">
    <property type="nucleotide sequence ID" value="NZ_NKYE01000001.1"/>
</dbReference>
<dbReference type="AlphaFoldDB" id="A0A263D867"/>
<protein>
    <submittedName>
        <fullName evidence="3">Peptidoglycan-binding protein</fullName>
    </submittedName>
</protein>
<dbReference type="SUPFAM" id="SSF47090">
    <property type="entry name" value="PGBD-like"/>
    <property type="match status" value="1"/>
</dbReference>
<dbReference type="EMBL" id="NKYE01000001">
    <property type="protein sequence ID" value="OZM74680.1"/>
    <property type="molecule type" value="Genomic_DNA"/>
</dbReference>
<comment type="caution">
    <text evidence="3">The sequence shown here is derived from an EMBL/GenBank/DDBJ whole genome shotgun (WGS) entry which is preliminary data.</text>
</comment>
<dbReference type="OrthoDB" id="5178799at2"/>
<accession>A0A263D867</accession>
<feature type="region of interest" description="Disordered" evidence="1">
    <location>
        <begin position="242"/>
        <end position="286"/>
    </location>
</feature>
<feature type="compositionally biased region" description="Basic and acidic residues" evidence="1">
    <location>
        <begin position="277"/>
        <end position="286"/>
    </location>
</feature>
<feature type="region of interest" description="Disordered" evidence="1">
    <location>
        <begin position="166"/>
        <end position="189"/>
    </location>
</feature>
<reference evidence="3 4" key="1">
    <citation type="submission" date="2017-07" db="EMBL/GenBank/DDBJ databases">
        <title>Amycolatopsis antarcticus sp. nov., isolated from the surface of an Antarcticus brown macroalga.</title>
        <authorList>
            <person name="Wang J."/>
            <person name="Leiva S."/>
            <person name="Huang J."/>
            <person name="Huang Y."/>
        </authorList>
    </citation>
    <scope>NUCLEOTIDE SEQUENCE [LARGE SCALE GENOMIC DNA]</scope>
    <source>
        <strain evidence="3 4">AU-G6</strain>
    </source>
</reference>
<organism evidence="3 4">
    <name type="scientific">Amycolatopsis antarctica</name>
    <dbReference type="NCBI Taxonomy" id="1854586"/>
    <lineage>
        <taxon>Bacteria</taxon>
        <taxon>Bacillati</taxon>
        <taxon>Actinomycetota</taxon>
        <taxon>Actinomycetes</taxon>
        <taxon>Pseudonocardiales</taxon>
        <taxon>Pseudonocardiaceae</taxon>
        <taxon>Amycolatopsis</taxon>
    </lineage>
</organism>
<dbReference type="Gene3D" id="1.10.101.10">
    <property type="entry name" value="PGBD-like superfamily/PGBD"/>
    <property type="match status" value="1"/>
</dbReference>
<feature type="chain" id="PRO_5013034725" evidence="2">
    <location>
        <begin position="25"/>
        <end position="286"/>
    </location>
</feature>
<feature type="compositionally biased region" description="Polar residues" evidence="1">
    <location>
        <begin position="167"/>
        <end position="176"/>
    </location>
</feature>
<feature type="signal peptide" evidence="2">
    <location>
        <begin position="1"/>
        <end position="24"/>
    </location>
</feature>
<keyword evidence="4" id="KW-1185">Reference proteome</keyword>
<proteinExistence type="predicted"/>